<protein>
    <submittedName>
        <fullName evidence="1">24526_t:CDS:1</fullName>
    </submittedName>
</protein>
<proteinExistence type="predicted"/>
<dbReference type="EMBL" id="CAJVQC010095106">
    <property type="protein sequence ID" value="CAG8828194.1"/>
    <property type="molecule type" value="Genomic_DNA"/>
</dbReference>
<feature type="non-terminal residue" evidence="1">
    <location>
        <position position="62"/>
    </location>
</feature>
<evidence type="ECO:0000313" key="1">
    <source>
        <dbReference type="EMBL" id="CAG8828194.1"/>
    </source>
</evidence>
<evidence type="ECO:0000313" key="2">
    <source>
        <dbReference type="Proteomes" id="UP000789920"/>
    </source>
</evidence>
<reference evidence="1" key="1">
    <citation type="submission" date="2021-06" db="EMBL/GenBank/DDBJ databases">
        <authorList>
            <person name="Kallberg Y."/>
            <person name="Tangrot J."/>
            <person name="Rosling A."/>
        </authorList>
    </citation>
    <scope>NUCLEOTIDE SEQUENCE</scope>
    <source>
        <strain evidence="1">MA461A</strain>
    </source>
</reference>
<accession>A0ACA9S988</accession>
<organism evidence="1 2">
    <name type="scientific">Racocetra persica</name>
    <dbReference type="NCBI Taxonomy" id="160502"/>
    <lineage>
        <taxon>Eukaryota</taxon>
        <taxon>Fungi</taxon>
        <taxon>Fungi incertae sedis</taxon>
        <taxon>Mucoromycota</taxon>
        <taxon>Glomeromycotina</taxon>
        <taxon>Glomeromycetes</taxon>
        <taxon>Diversisporales</taxon>
        <taxon>Gigasporaceae</taxon>
        <taxon>Racocetra</taxon>
    </lineage>
</organism>
<name>A0ACA9S988_9GLOM</name>
<keyword evidence="2" id="KW-1185">Reference proteome</keyword>
<comment type="caution">
    <text evidence="1">The sequence shown here is derived from an EMBL/GenBank/DDBJ whole genome shotgun (WGS) entry which is preliminary data.</text>
</comment>
<dbReference type="Proteomes" id="UP000789920">
    <property type="component" value="Unassembled WGS sequence"/>
</dbReference>
<feature type="non-terminal residue" evidence="1">
    <location>
        <position position="1"/>
    </location>
</feature>
<gene>
    <name evidence="1" type="ORF">RPERSI_LOCUS27180</name>
</gene>
<sequence>QVPELLAIERILVNATRNLTPLLHKYNASFGGTYIDVKANKIMVKPALTLTRIQPQLDVQIS</sequence>